<evidence type="ECO:0000313" key="2">
    <source>
        <dbReference type="Proteomes" id="UP000537126"/>
    </source>
</evidence>
<dbReference type="Proteomes" id="UP000537126">
    <property type="component" value="Unassembled WGS sequence"/>
</dbReference>
<proteinExistence type="predicted"/>
<dbReference type="Pfam" id="PF11013">
    <property type="entry name" value="DUF2851"/>
    <property type="match status" value="1"/>
</dbReference>
<dbReference type="InterPro" id="IPR021272">
    <property type="entry name" value="DUF2851"/>
</dbReference>
<dbReference type="RefSeq" id="WP_166917913.1">
    <property type="nucleotide sequence ID" value="NZ_JAASRN010000001.1"/>
</dbReference>
<evidence type="ECO:0000313" key="1">
    <source>
        <dbReference type="EMBL" id="NIK72592.1"/>
    </source>
</evidence>
<dbReference type="AlphaFoldDB" id="A0A846MMD6"/>
<keyword evidence="2" id="KW-1185">Reference proteome</keyword>
<dbReference type="EMBL" id="JAASRN010000001">
    <property type="protein sequence ID" value="NIK72592.1"/>
    <property type="molecule type" value="Genomic_DNA"/>
</dbReference>
<gene>
    <name evidence="1" type="ORF">FHS56_000078</name>
</gene>
<evidence type="ECO:0008006" key="3">
    <source>
        <dbReference type="Google" id="ProtNLM"/>
    </source>
</evidence>
<comment type="caution">
    <text evidence="1">The sequence shown here is derived from an EMBL/GenBank/DDBJ whole genome shotgun (WGS) entry which is preliminary data.</text>
</comment>
<protein>
    <recommendedName>
        <fullName evidence="3">DUF2851 domain-containing protein</fullName>
    </recommendedName>
</protein>
<accession>A0A846MMD6</accession>
<organism evidence="1 2">
    <name type="scientific">Thermonema lapsum</name>
    <dbReference type="NCBI Taxonomy" id="28195"/>
    <lineage>
        <taxon>Bacteria</taxon>
        <taxon>Pseudomonadati</taxon>
        <taxon>Bacteroidota</taxon>
        <taxon>Cytophagia</taxon>
        <taxon>Cytophagales</taxon>
        <taxon>Thermonemataceae</taxon>
        <taxon>Thermonema</taxon>
    </lineage>
</organism>
<sequence>MQESLLHHIWHHRYFRSPALFLVDGRPLHVLHVGTHNPHQGADFKQARLQIGDTQVEGDVEIHVCTSDWFKHQHHQQAHYQQVVLHVVWQHDLDGLHTEGIPILELRHYVNPQVLNTYRQLVLSPIHQRPLCAPQWQALGRLHKIDLLEKAVMRRMEEKAQRILQEYAQCGLWEEVAYRMLAYAWGLGQNAEAFLKLSRLTPLKMLQKHRNSQQAIEAILFGQSGLLPLPGTDDYSRTLAQEYAFYKHKFSLQSLSATEWKFLRMRPSNFPTFRLAQWAYFLSMHDLLHNLLLYSPMEELQKTFTTVQVSDYWKARYRFGDQRTKRATPTSIGRQMVYTLLINAVVPYRVAYGLHNGNKSYIQSAMDLLQALPPENNRITRFWSGFIEPQSAYDSQALIGQYKQACLKKECLSCVIGNHLLRKSARSSS</sequence>
<name>A0A846MMD6_9BACT</name>
<reference evidence="1 2" key="1">
    <citation type="submission" date="2020-03" db="EMBL/GenBank/DDBJ databases">
        <title>Genomic Encyclopedia of Type Strains, Phase IV (KMG-IV): sequencing the most valuable type-strain genomes for metagenomic binning, comparative biology and taxonomic classification.</title>
        <authorList>
            <person name="Goeker M."/>
        </authorList>
    </citation>
    <scope>NUCLEOTIDE SEQUENCE [LARGE SCALE GENOMIC DNA]</scope>
    <source>
        <strain evidence="1 2">DSM 5718</strain>
    </source>
</reference>